<protein>
    <recommendedName>
        <fullName evidence="8">Cardiolipin synthase</fullName>
        <ecNumber evidence="8">2.7.8.-</ecNumber>
    </recommendedName>
</protein>
<dbReference type="PIRSF" id="PIRSF000850">
    <property type="entry name" value="Phospholipase_D_PSS"/>
    <property type="match status" value="1"/>
</dbReference>
<comment type="subcellular location">
    <subcellularLocation>
        <location evidence="1">Cell membrane</location>
    </subcellularLocation>
</comment>
<reference evidence="10 11" key="1">
    <citation type="submission" date="2016-10" db="EMBL/GenBank/DDBJ databases">
        <authorList>
            <person name="de Groot N.N."/>
        </authorList>
    </citation>
    <scope>NUCLEOTIDE SEQUENCE [LARGE SCALE GENOMIC DNA]</scope>
    <source>
        <strain evidence="10 11">DSM 21632</strain>
    </source>
</reference>
<keyword evidence="5" id="KW-0677">Repeat</keyword>
<evidence type="ECO:0000256" key="8">
    <source>
        <dbReference type="NCBIfam" id="TIGR04265"/>
    </source>
</evidence>
<evidence type="ECO:0000256" key="6">
    <source>
        <dbReference type="ARBA" id="ARBA00022989"/>
    </source>
</evidence>
<dbReference type="RefSeq" id="WP_175487480.1">
    <property type="nucleotide sequence ID" value="NZ_FNDK01000014.1"/>
</dbReference>
<accession>A0A1G8G2M6</accession>
<name>A0A1G8G2M6_9BACI</name>
<dbReference type="SUPFAM" id="SSF56024">
    <property type="entry name" value="Phospholipase D/nuclease"/>
    <property type="match status" value="2"/>
</dbReference>
<keyword evidence="11" id="KW-1185">Reference proteome</keyword>
<dbReference type="Pfam" id="PF13091">
    <property type="entry name" value="PLDc_2"/>
    <property type="match status" value="2"/>
</dbReference>
<feature type="domain" description="PLD phosphodiesterase" evidence="9">
    <location>
        <begin position="310"/>
        <end position="337"/>
    </location>
</feature>
<keyword evidence="7" id="KW-0472">Membrane</keyword>
<dbReference type="EC" id="2.7.8.-" evidence="8"/>
<dbReference type="Proteomes" id="UP000199163">
    <property type="component" value="Unassembled WGS sequence"/>
</dbReference>
<keyword evidence="4" id="KW-0812">Transmembrane</keyword>
<dbReference type="GO" id="GO:0005886">
    <property type="term" value="C:plasma membrane"/>
    <property type="evidence" value="ECO:0007669"/>
    <property type="project" value="UniProtKB-SubCell"/>
</dbReference>
<proteinExistence type="predicted"/>
<evidence type="ECO:0000313" key="10">
    <source>
        <dbReference type="EMBL" id="SDH88632.1"/>
    </source>
</evidence>
<evidence type="ECO:0000256" key="3">
    <source>
        <dbReference type="ARBA" id="ARBA00022679"/>
    </source>
</evidence>
<evidence type="ECO:0000256" key="5">
    <source>
        <dbReference type="ARBA" id="ARBA00022737"/>
    </source>
</evidence>
<dbReference type="CDD" id="cd09112">
    <property type="entry name" value="PLDc_CLS_2"/>
    <property type="match status" value="1"/>
</dbReference>
<keyword evidence="2" id="KW-1003">Cell membrane</keyword>
<dbReference type="InterPro" id="IPR022924">
    <property type="entry name" value="Cardiolipin_synthase"/>
</dbReference>
<gene>
    <name evidence="10" type="ORF">SAMN05192534_11414</name>
</gene>
<dbReference type="EMBL" id="FNDK01000014">
    <property type="protein sequence ID" value="SDH88632.1"/>
    <property type="molecule type" value="Genomic_DNA"/>
</dbReference>
<evidence type="ECO:0000313" key="11">
    <source>
        <dbReference type="Proteomes" id="UP000199163"/>
    </source>
</evidence>
<evidence type="ECO:0000256" key="7">
    <source>
        <dbReference type="ARBA" id="ARBA00023136"/>
    </source>
</evidence>
<evidence type="ECO:0000256" key="1">
    <source>
        <dbReference type="ARBA" id="ARBA00004236"/>
    </source>
</evidence>
<dbReference type="STRING" id="568899.SAMN05192534_11414"/>
<sequence>MFVFYLVIIVLLIILCFRLDFLLGEKNYQKKNQPAVYPTRHGQLDFLDTGKTFFDTLFNDIRAAKTSIHILFFIFRNDSLGSQLIDLLVEKADEGVEIKVLLDRVGAGLDKKGKQRLRDANVSFAYAKSPSFPYLFFTFNQRNHRKITVVDGKIGYLGGFNVGDEYLGRDPKLGLWRDFHLRFEGEGVQDLQTQFLRDWEEAGNLPTSADSYFPSLEEGTQPFHFISTEGEGLEALFFEHINKAQTYIYIASPYFIPSSSLQRALCDAAKRGVEICIILPEKKDHPFVKEASFKYIEELLKHDVKVFHFQQGFFHAKALLIDDTFCDVGTANFDRRSFDINSEMNTIISDSSVITLVKQRLETDMKQSTLVSDRALQKRSFSVKIREKLARIVEPLL</sequence>
<organism evidence="10 11">
    <name type="scientific">Alteribacillus persepolensis</name>
    <dbReference type="NCBI Taxonomy" id="568899"/>
    <lineage>
        <taxon>Bacteria</taxon>
        <taxon>Bacillati</taxon>
        <taxon>Bacillota</taxon>
        <taxon>Bacilli</taxon>
        <taxon>Bacillales</taxon>
        <taxon>Bacillaceae</taxon>
        <taxon>Alteribacillus</taxon>
    </lineage>
</organism>
<dbReference type="NCBIfam" id="TIGR04265">
    <property type="entry name" value="bac_cardiolipin"/>
    <property type="match status" value="1"/>
</dbReference>
<evidence type="ECO:0000256" key="4">
    <source>
        <dbReference type="ARBA" id="ARBA00022692"/>
    </source>
</evidence>
<dbReference type="AlphaFoldDB" id="A0A1G8G2M6"/>
<dbReference type="PANTHER" id="PTHR21248:SF7">
    <property type="entry name" value="MINOR CARDIOLIPIN SYNTHASE CLSB"/>
    <property type="match status" value="1"/>
</dbReference>
<dbReference type="PROSITE" id="PS50035">
    <property type="entry name" value="PLD"/>
    <property type="match status" value="2"/>
</dbReference>
<keyword evidence="6" id="KW-1133">Transmembrane helix</keyword>
<evidence type="ECO:0000259" key="9">
    <source>
        <dbReference type="PROSITE" id="PS50035"/>
    </source>
</evidence>
<keyword evidence="3" id="KW-0808">Transferase</keyword>
<dbReference type="PANTHER" id="PTHR21248">
    <property type="entry name" value="CARDIOLIPIN SYNTHASE"/>
    <property type="match status" value="1"/>
</dbReference>
<dbReference type="SMART" id="SM00155">
    <property type="entry name" value="PLDc"/>
    <property type="match status" value="2"/>
</dbReference>
<dbReference type="Gene3D" id="3.30.870.10">
    <property type="entry name" value="Endonuclease Chain A"/>
    <property type="match status" value="2"/>
</dbReference>
<dbReference type="GO" id="GO:0032049">
    <property type="term" value="P:cardiolipin biosynthetic process"/>
    <property type="evidence" value="ECO:0007669"/>
    <property type="project" value="UniProtKB-UniRule"/>
</dbReference>
<dbReference type="InterPro" id="IPR001736">
    <property type="entry name" value="PLipase_D/transphosphatidylase"/>
</dbReference>
<dbReference type="InterPro" id="IPR025202">
    <property type="entry name" value="PLD-like_dom"/>
</dbReference>
<feature type="domain" description="PLD phosphodiesterase" evidence="9">
    <location>
        <begin position="139"/>
        <end position="166"/>
    </location>
</feature>
<dbReference type="GO" id="GO:0008808">
    <property type="term" value="F:cardiolipin synthase activity"/>
    <property type="evidence" value="ECO:0007669"/>
    <property type="project" value="UniProtKB-UniRule"/>
</dbReference>
<dbReference type="CDD" id="cd09110">
    <property type="entry name" value="PLDc_CLS_1"/>
    <property type="match status" value="1"/>
</dbReference>
<evidence type="ECO:0000256" key="2">
    <source>
        <dbReference type="ARBA" id="ARBA00022475"/>
    </source>
</evidence>